<dbReference type="Proteomes" id="UP000321907">
    <property type="component" value="Unassembled WGS sequence"/>
</dbReference>
<sequence>MDFKKALPHIAAVVIFLLVACVTFSPQFSGKGLRQGDIQSYRAASKEMKDYAEATGERANWTGTSFSGMPTYLISTVSAGNNLKYLGKPFRAFIGGGAGIFFAGMLCCYLLLVLNGVNPWLSIAGGVGVGLATTTLVVYGAGHTTKVQTIFYLPLVAGGVIMAFRKYYLLGGLLFALGMGMAIMSNHPQMLYYFGLTLPVYGIAQLVKAVRAGELVSFGKSLGVLVVGLVLAIGAGASNLMTTLEYSPATMRGGQVLETPLVDSSTPSGDVPEDGLAWDYATMWSNNTKDIIATYAPLAAGGGGGQAFNDRAFSAAMRSAGFQAPPANRVPAYHGGKIEGTAGPEYLGAVIWALFIFGLFTARRSLAIWLGLGTLLVMGLSMGKYLDGFNHFLYDTLPYLNKLRAPSSALNILPFMMVGLGVFGIDRWLRTREDTPETARKQLLYSGIAAAVFGLMVLFVFPSVLGFSSPTDASMFAGVEQQKPGALRNILAGLEESRRSLYMADAWRSFLFVGLTFGVLFLLFRKTVSPLIAGLALTALVAFDFSGINGRYISDKNWVTVNKRTKEVPMTAADKQILADPDIHYRVFNLTTSFHQDPMTSYYHKHIGGYSAVKMRRYQDIITKYLISRDPDVINMLNTKYIIVPGQGGAPQAQQNPAAYGAAWLVNDIMPVSSNDAEFNALGTVENLKGTAIVHSDFSDEVAGLQPTGEGSIEITNYSPNELTYSFNSPSEQLVVFSEVWYGPDLGWEATIDGSPAELIRTNYILRGLRVPAGQHTITMTFHPASYFTGKTISMICSLLIILGLIGYAGWRFMENRKAATAA</sequence>
<evidence type="ECO:0000256" key="1">
    <source>
        <dbReference type="SAM" id="Phobius"/>
    </source>
</evidence>
<dbReference type="RefSeq" id="WP_147932034.1">
    <property type="nucleotide sequence ID" value="NZ_VOXD01000031.1"/>
</dbReference>
<evidence type="ECO:0000313" key="3">
    <source>
        <dbReference type="Proteomes" id="UP000321907"/>
    </source>
</evidence>
<feature type="transmembrane region" description="Helical" evidence="1">
    <location>
        <begin position="222"/>
        <end position="241"/>
    </location>
</feature>
<dbReference type="EMBL" id="VOXD01000031">
    <property type="protein sequence ID" value="TXF87824.1"/>
    <property type="molecule type" value="Genomic_DNA"/>
</dbReference>
<feature type="transmembrane region" description="Helical" evidence="1">
    <location>
        <begin position="793"/>
        <end position="811"/>
    </location>
</feature>
<keyword evidence="1" id="KW-0472">Membrane</keyword>
<dbReference type="PANTHER" id="PTHR38454">
    <property type="entry name" value="INTEGRAL MEMBRANE PROTEIN-RELATED"/>
    <property type="match status" value="1"/>
</dbReference>
<dbReference type="PROSITE" id="PS51257">
    <property type="entry name" value="PROKAR_LIPOPROTEIN"/>
    <property type="match status" value="1"/>
</dbReference>
<proteinExistence type="predicted"/>
<dbReference type="OrthoDB" id="9772884at2"/>
<feature type="transmembrane region" description="Helical" evidence="1">
    <location>
        <begin position="151"/>
        <end position="170"/>
    </location>
</feature>
<feature type="transmembrane region" description="Helical" evidence="1">
    <location>
        <begin position="443"/>
        <end position="465"/>
    </location>
</feature>
<keyword evidence="1" id="KW-1133">Transmembrane helix</keyword>
<feature type="transmembrane region" description="Helical" evidence="1">
    <location>
        <begin position="531"/>
        <end position="548"/>
    </location>
</feature>
<dbReference type="AlphaFoldDB" id="A0A5C7FSX3"/>
<evidence type="ECO:0000313" key="2">
    <source>
        <dbReference type="EMBL" id="TXF87824.1"/>
    </source>
</evidence>
<reference evidence="2 3" key="1">
    <citation type="submission" date="2019-08" db="EMBL/GenBank/DDBJ databases">
        <title>Lewinella sp. strain SSH13 Genome sequencing and assembly.</title>
        <authorList>
            <person name="Kim I."/>
        </authorList>
    </citation>
    <scope>NUCLEOTIDE SEQUENCE [LARGE SCALE GENOMIC DNA]</scope>
    <source>
        <strain evidence="2 3">SSH13</strain>
    </source>
</reference>
<protein>
    <submittedName>
        <fullName evidence="2">YfhO family protein</fullName>
    </submittedName>
</protein>
<gene>
    <name evidence="2" type="ORF">FUA23_17345</name>
</gene>
<feature type="transmembrane region" description="Helical" evidence="1">
    <location>
        <begin position="367"/>
        <end position="385"/>
    </location>
</feature>
<feature type="transmembrane region" description="Helical" evidence="1">
    <location>
        <begin position="6"/>
        <end position="25"/>
    </location>
</feature>
<feature type="transmembrane region" description="Helical" evidence="1">
    <location>
        <begin position="190"/>
        <end position="210"/>
    </location>
</feature>
<accession>A0A5C7FSX3</accession>
<organism evidence="2 3">
    <name type="scientific">Neolewinella aurantiaca</name>
    <dbReference type="NCBI Taxonomy" id="2602767"/>
    <lineage>
        <taxon>Bacteria</taxon>
        <taxon>Pseudomonadati</taxon>
        <taxon>Bacteroidota</taxon>
        <taxon>Saprospiria</taxon>
        <taxon>Saprospirales</taxon>
        <taxon>Lewinellaceae</taxon>
        <taxon>Neolewinella</taxon>
    </lineage>
</organism>
<dbReference type="PANTHER" id="PTHR38454:SF1">
    <property type="entry name" value="INTEGRAL MEMBRANE PROTEIN"/>
    <property type="match status" value="1"/>
</dbReference>
<feature type="transmembrane region" description="Helical" evidence="1">
    <location>
        <begin position="92"/>
        <end position="114"/>
    </location>
</feature>
<feature type="transmembrane region" description="Helical" evidence="1">
    <location>
        <begin position="346"/>
        <end position="362"/>
    </location>
</feature>
<feature type="transmembrane region" description="Helical" evidence="1">
    <location>
        <begin position="120"/>
        <end position="139"/>
    </location>
</feature>
<dbReference type="InterPro" id="IPR018580">
    <property type="entry name" value="Uncharacterised_YfhO"/>
</dbReference>
<feature type="transmembrane region" description="Helical" evidence="1">
    <location>
        <begin position="506"/>
        <end position="524"/>
    </location>
</feature>
<keyword evidence="3" id="KW-1185">Reference proteome</keyword>
<feature type="transmembrane region" description="Helical" evidence="1">
    <location>
        <begin position="405"/>
        <end position="423"/>
    </location>
</feature>
<keyword evidence="1" id="KW-0812">Transmembrane</keyword>
<dbReference type="Pfam" id="PF09586">
    <property type="entry name" value="YfhO"/>
    <property type="match status" value="1"/>
</dbReference>
<comment type="caution">
    <text evidence="2">The sequence shown here is derived from an EMBL/GenBank/DDBJ whole genome shotgun (WGS) entry which is preliminary data.</text>
</comment>
<name>A0A5C7FSX3_9BACT</name>